<dbReference type="SUPFAM" id="SSF53474">
    <property type="entry name" value="alpha/beta-Hydrolases"/>
    <property type="match status" value="1"/>
</dbReference>
<proteinExistence type="inferred from homology"/>
<dbReference type="EC" id="3.1.1.-" evidence="3"/>
<feature type="region of interest" description="Disordered" evidence="4">
    <location>
        <begin position="57"/>
        <end position="92"/>
    </location>
</feature>
<feature type="signal peptide" evidence="3">
    <location>
        <begin position="1"/>
        <end position="20"/>
    </location>
</feature>
<evidence type="ECO:0000256" key="4">
    <source>
        <dbReference type="SAM" id="MobiDB-lite"/>
    </source>
</evidence>
<keyword evidence="7" id="KW-1185">Reference proteome</keyword>
<feature type="compositionally biased region" description="Polar residues" evidence="4">
    <location>
        <begin position="72"/>
        <end position="92"/>
    </location>
</feature>
<dbReference type="PROSITE" id="PS00122">
    <property type="entry name" value="CARBOXYLESTERASE_B_1"/>
    <property type="match status" value="1"/>
</dbReference>
<feature type="domain" description="Carboxylesterase type B" evidence="5">
    <location>
        <begin position="40"/>
        <end position="494"/>
    </location>
</feature>
<dbReference type="Proteomes" id="UP000016922">
    <property type="component" value="Unassembled WGS sequence"/>
</dbReference>
<reference evidence="6 7" key="1">
    <citation type="journal article" date="2013" name="BMC Genomics">
        <title>Genomics-driven discovery of the pneumocandin biosynthetic gene cluster in the fungus Glarea lozoyensis.</title>
        <authorList>
            <person name="Chen L."/>
            <person name="Yue Q."/>
            <person name="Zhang X."/>
            <person name="Xiang M."/>
            <person name="Wang C."/>
            <person name="Li S."/>
            <person name="Che Y."/>
            <person name="Ortiz-Lopez F.J."/>
            <person name="Bills G.F."/>
            <person name="Liu X."/>
            <person name="An Z."/>
        </authorList>
    </citation>
    <scope>NUCLEOTIDE SEQUENCE [LARGE SCALE GENOMIC DNA]</scope>
    <source>
        <strain evidence="7">ATCC 20868 / MF5171</strain>
    </source>
</reference>
<evidence type="ECO:0000313" key="7">
    <source>
        <dbReference type="Proteomes" id="UP000016922"/>
    </source>
</evidence>
<dbReference type="Pfam" id="PF00135">
    <property type="entry name" value="COesterase"/>
    <property type="match status" value="1"/>
</dbReference>
<name>S3DY35_GLAL2</name>
<dbReference type="PROSITE" id="PS00941">
    <property type="entry name" value="CARBOXYLESTERASE_B_2"/>
    <property type="match status" value="1"/>
</dbReference>
<dbReference type="Gene3D" id="3.40.50.1820">
    <property type="entry name" value="alpha/beta hydrolase"/>
    <property type="match status" value="1"/>
</dbReference>
<dbReference type="ESTHER" id="glal2-s3dy35">
    <property type="family name" value="Fungal_carboxylesterase_lipase"/>
</dbReference>
<dbReference type="HOGENOM" id="CLU_006586_10_7_1"/>
<dbReference type="InterPro" id="IPR050309">
    <property type="entry name" value="Type-B_Carboxylest/Lipase"/>
</dbReference>
<dbReference type="InterPro" id="IPR019826">
    <property type="entry name" value="Carboxylesterase_B_AS"/>
</dbReference>
<dbReference type="EMBL" id="KE145362">
    <property type="protein sequence ID" value="EPE31258.1"/>
    <property type="molecule type" value="Genomic_DNA"/>
</dbReference>
<dbReference type="OMA" id="GQINEMY"/>
<dbReference type="RefSeq" id="XP_008081533.1">
    <property type="nucleotide sequence ID" value="XM_008083342.1"/>
</dbReference>
<evidence type="ECO:0000256" key="3">
    <source>
        <dbReference type="RuleBase" id="RU361235"/>
    </source>
</evidence>
<evidence type="ECO:0000256" key="1">
    <source>
        <dbReference type="ARBA" id="ARBA00005964"/>
    </source>
</evidence>
<gene>
    <name evidence="6" type="ORF">GLAREA_12561</name>
</gene>
<dbReference type="OrthoDB" id="408631at2759"/>
<dbReference type="InterPro" id="IPR002018">
    <property type="entry name" value="CarbesteraseB"/>
</dbReference>
<dbReference type="PANTHER" id="PTHR11559">
    <property type="entry name" value="CARBOXYLESTERASE"/>
    <property type="match status" value="1"/>
</dbReference>
<dbReference type="KEGG" id="glz:GLAREA_12561"/>
<comment type="similarity">
    <text evidence="1 3">Belongs to the type-B carboxylesterase/lipase family.</text>
</comment>
<keyword evidence="2 3" id="KW-0378">Hydrolase</keyword>
<keyword evidence="3" id="KW-0732">Signal</keyword>
<sequence length="537" mass="58995">MLTPVFILGLLFGLITESHGQDNKLVVDLGYAKYNGFVGEKGMNQWFGIRYAAPPTGNNRFREPQDPADNPEVQQANKRTPVCHSSPSTKLNPDQSEDCLFLNVFAPAKETKPRAVLVWFQGGGLNSNADANGDGSSLIAAADNDLVVVTFNFRVGVHGFLASKEVKKDGNLNAGLLDQRKVLHWVQKNIHLFGGDPERVTIGGGSAGGGAVSLHLTAYGGKNENLFSAAVGESASYGVQYTVEESQYQYDALVKRVKCDKAPDTLKCLRDLDIKTLSENNPNVPVPGGGGGTPVYMWSNHIDGDFTPDWSYNLYETGKFVKVPVIFGACSNEGTTFTPKNLANQSEIDNFMKNNYPKLTEEDLATAASLYPVPDKPEYPDSTQFWRPLADMYGHMRYNCPGLYMSGSYPRVGGMNTSWSYRWDVARPANLANGNGVTHVAEGGAVWGSYKKEDPESALQPIIQSYWTSFIRSHDPNTHRLKDAPEWLGYTEGEDSSGANRRMLFVNDPKKVAIETIIGLLQKRCKFWHSIGAKIGQ</sequence>
<evidence type="ECO:0000313" key="6">
    <source>
        <dbReference type="EMBL" id="EPE31258.1"/>
    </source>
</evidence>
<organism evidence="6 7">
    <name type="scientific">Glarea lozoyensis (strain ATCC 20868 / MF5171)</name>
    <dbReference type="NCBI Taxonomy" id="1116229"/>
    <lineage>
        <taxon>Eukaryota</taxon>
        <taxon>Fungi</taxon>
        <taxon>Dikarya</taxon>
        <taxon>Ascomycota</taxon>
        <taxon>Pezizomycotina</taxon>
        <taxon>Leotiomycetes</taxon>
        <taxon>Helotiales</taxon>
        <taxon>Helotiaceae</taxon>
        <taxon>Glarea</taxon>
    </lineage>
</organism>
<dbReference type="eggNOG" id="KOG4389">
    <property type="taxonomic scope" value="Eukaryota"/>
</dbReference>
<dbReference type="GeneID" id="19471601"/>
<evidence type="ECO:0000256" key="2">
    <source>
        <dbReference type="ARBA" id="ARBA00022801"/>
    </source>
</evidence>
<dbReference type="GO" id="GO:0016787">
    <property type="term" value="F:hydrolase activity"/>
    <property type="evidence" value="ECO:0007669"/>
    <property type="project" value="UniProtKB-KW"/>
</dbReference>
<dbReference type="InterPro" id="IPR029058">
    <property type="entry name" value="AB_hydrolase_fold"/>
</dbReference>
<accession>S3DY35</accession>
<dbReference type="InterPro" id="IPR019819">
    <property type="entry name" value="Carboxylesterase_B_CS"/>
</dbReference>
<feature type="chain" id="PRO_5005146352" description="Carboxylic ester hydrolase" evidence="3">
    <location>
        <begin position="21"/>
        <end position="537"/>
    </location>
</feature>
<protein>
    <recommendedName>
        <fullName evidence="3">Carboxylic ester hydrolase</fullName>
        <ecNumber evidence="3">3.1.1.-</ecNumber>
    </recommendedName>
</protein>
<evidence type="ECO:0000259" key="5">
    <source>
        <dbReference type="Pfam" id="PF00135"/>
    </source>
</evidence>
<dbReference type="AlphaFoldDB" id="S3DY35"/>